<dbReference type="PANTHER" id="PTHR33169:SF14">
    <property type="entry name" value="TRANSCRIPTIONAL REGULATOR RV3488"/>
    <property type="match status" value="1"/>
</dbReference>
<dbReference type="Proteomes" id="UP000035548">
    <property type="component" value="Chromosome"/>
</dbReference>
<dbReference type="InterPro" id="IPR036390">
    <property type="entry name" value="WH_DNA-bd_sf"/>
</dbReference>
<dbReference type="SUPFAM" id="SSF46785">
    <property type="entry name" value="Winged helix' DNA-binding domain"/>
    <property type="match status" value="1"/>
</dbReference>
<feature type="domain" description="Transcription regulator PadR N-terminal" evidence="1">
    <location>
        <begin position="16"/>
        <end position="86"/>
    </location>
</feature>
<reference evidence="3" key="2">
    <citation type="submission" date="2015-05" db="EMBL/GenBank/DDBJ databases">
        <title>Complete genome sequence of Corynebacterium uterequi DSM 45634, isolated from the uterus of a maiden mare.</title>
        <authorList>
            <person name="Ruckert C."/>
            <person name="Albersmeier A."/>
            <person name="Winkler A."/>
            <person name="Tauch A."/>
        </authorList>
    </citation>
    <scope>NUCLEOTIDE SEQUENCE [LARGE SCALE GENOMIC DNA]</scope>
    <source>
        <strain evidence="3">DSM 45634</strain>
    </source>
</reference>
<protein>
    <submittedName>
        <fullName evidence="2">Transcriptional regulator, PadR family</fullName>
    </submittedName>
</protein>
<evidence type="ECO:0000313" key="3">
    <source>
        <dbReference type="Proteomes" id="UP000035548"/>
    </source>
</evidence>
<proteinExistence type="predicted"/>
<dbReference type="InterPro" id="IPR036388">
    <property type="entry name" value="WH-like_DNA-bd_sf"/>
</dbReference>
<dbReference type="EMBL" id="CP011546">
    <property type="protein sequence ID" value="AKK11141.1"/>
    <property type="molecule type" value="Genomic_DNA"/>
</dbReference>
<dbReference type="PANTHER" id="PTHR33169">
    <property type="entry name" value="PADR-FAMILY TRANSCRIPTIONAL REGULATOR"/>
    <property type="match status" value="1"/>
</dbReference>
<sequence>MAESQLRKGAVELITLGLLAVEPSYGGQLVERFRNEVGLEVSSGTLYPLLARLRKTGLVATSWQESPVGPPRKIYELAAKGRNRLQDLKAEWAVLNSAVEKSTRKDQER</sequence>
<dbReference type="InterPro" id="IPR052509">
    <property type="entry name" value="Metal_resp_DNA-bind_regulator"/>
</dbReference>
<dbReference type="RefSeq" id="WP_047259600.1">
    <property type="nucleotide sequence ID" value="NZ_CP011546.1"/>
</dbReference>
<accession>A0A0G3HCS0</accession>
<dbReference type="Gene3D" id="1.10.10.10">
    <property type="entry name" value="Winged helix-like DNA-binding domain superfamily/Winged helix DNA-binding domain"/>
    <property type="match status" value="1"/>
</dbReference>
<name>A0A0G3HCS0_9CORY</name>
<evidence type="ECO:0000259" key="1">
    <source>
        <dbReference type="Pfam" id="PF03551"/>
    </source>
</evidence>
<dbReference type="InterPro" id="IPR005149">
    <property type="entry name" value="Tscrpt_reg_PadR_N"/>
</dbReference>
<reference evidence="2 3" key="1">
    <citation type="journal article" date="2015" name="Genome Announc.">
        <title>Virulence Factor Genes Detected in the Complete Genome Sequence of Corynebacterium uterequi DSM 45634, Isolated from the Uterus of a Maiden Mare.</title>
        <authorList>
            <person name="Ruckert C."/>
            <person name="Kriete M."/>
            <person name="Jaenicke S."/>
            <person name="Winkler A."/>
            <person name="Tauch A."/>
        </authorList>
    </citation>
    <scope>NUCLEOTIDE SEQUENCE [LARGE SCALE GENOMIC DNA]</scope>
    <source>
        <strain evidence="2 3">DSM 45634</strain>
    </source>
</reference>
<dbReference type="Pfam" id="PF03551">
    <property type="entry name" value="PadR"/>
    <property type="match status" value="1"/>
</dbReference>
<keyword evidence="3" id="KW-1185">Reference proteome</keyword>
<evidence type="ECO:0000313" key="2">
    <source>
        <dbReference type="EMBL" id="AKK11141.1"/>
    </source>
</evidence>
<organism evidence="2 3">
    <name type="scientific">Corynebacterium uterequi</name>
    <dbReference type="NCBI Taxonomy" id="1072256"/>
    <lineage>
        <taxon>Bacteria</taxon>
        <taxon>Bacillati</taxon>
        <taxon>Actinomycetota</taxon>
        <taxon>Actinomycetes</taxon>
        <taxon>Mycobacteriales</taxon>
        <taxon>Corynebacteriaceae</taxon>
        <taxon>Corynebacterium</taxon>
    </lineage>
</organism>
<dbReference type="STRING" id="1072256.CUTER_05725"/>
<dbReference type="AlphaFoldDB" id="A0A0G3HCS0"/>
<gene>
    <name evidence="2" type="ORF">CUTER_05725</name>
</gene>
<dbReference type="PATRIC" id="fig|1072256.5.peg.1135"/>
<dbReference type="KEGG" id="cut:CUTER_05725"/>
<dbReference type="OrthoDB" id="122286at2"/>